<name>A0A346XSP2_9ACTN</name>
<accession>A0A346XSP2</accession>
<dbReference type="KEGG" id="euz:DVS28_a0532"/>
<evidence type="ECO:0000313" key="3">
    <source>
        <dbReference type="Proteomes" id="UP000264006"/>
    </source>
</evidence>
<keyword evidence="1" id="KW-0732">Signal</keyword>
<reference evidence="2 3" key="1">
    <citation type="submission" date="2018-09" db="EMBL/GenBank/DDBJ databases">
        <title>Complete genome sequence of Euzebya sp. DY32-46 isolated from seawater of Pacific Ocean.</title>
        <authorList>
            <person name="Xu L."/>
            <person name="Wu Y.-H."/>
            <person name="Xu X.-W."/>
        </authorList>
    </citation>
    <scope>NUCLEOTIDE SEQUENCE [LARGE SCALE GENOMIC DNA]</scope>
    <source>
        <strain evidence="2 3">DY32-46</strain>
    </source>
</reference>
<keyword evidence="3" id="KW-1185">Reference proteome</keyword>
<protein>
    <submittedName>
        <fullName evidence="2">T1SS secreted agglutinin RTX</fullName>
    </submittedName>
</protein>
<dbReference type="AlphaFoldDB" id="A0A346XSP2"/>
<evidence type="ECO:0000256" key="1">
    <source>
        <dbReference type="SAM" id="SignalP"/>
    </source>
</evidence>
<proteinExistence type="predicted"/>
<dbReference type="RefSeq" id="WP_114590071.1">
    <property type="nucleotide sequence ID" value="NZ_CP031165.1"/>
</dbReference>
<gene>
    <name evidence="2" type="ORF">DVS28_a0532</name>
</gene>
<evidence type="ECO:0000313" key="2">
    <source>
        <dbReference type="EMBL" id="AXV05239.1"/>
    </source>
</evidence>
<dbReference type="OrthoDB" id="9816670at2"/>
<feature type="signal peptide" evidence="1">
    <location>
        <begin position="1"/>
        <end position="26"/>
    </location>
</feature>
<organism evidence="2 3">
    <name type="scientific">Euzebya pacifica</name>
    <dbReference type="NCBI Taxonomy" id="1608957"/>
    <lineage>
        <taxon>Bacteria</taxon>
        <taxon>Bacillati</taxon>
        <taxon>Actinomycetota</taxon>
        <taxon>Nitriliruptoria</taxon>
        <taxon>Euzebyales</taxon>
    </lineage>
</organism>
<feature type="chain" id="PRO_5016725690" evidence="1">
    <location>
        <begin position="27"/>
        <end position="929"/>
    </location>
</feature>
<sequence>MVKKLLSVIGLMALALGLLPALSAMAAPAATVTLDTTDVFPGADQTVTVTVENDANALTSPNAVIDYVRVTPPALLLDDGCPAIDGWSCTSHRGGFYDFEPTGSPDLQGRLGIVPGGSLDIPFTADIGAPQSADQTQGFVVDISDEGGANGSFDRYDNLDLTVHVLDLVAGSILETSTPADNTATRGQTIDAQFTATSYARQDITVTPIVDGVPGTPVVLPGIGAAGAAGDAVDTDVAFDYTTTAGRTPRTTSPTVTITLDAGNGSDAGNLTGNFTIQGEPYLLPDLDSVTPDVVRSSRKDGTGAHIGGFDYDFSFDLEKLNIPTVTGVTATFSLQGATTGPFTAASTTLSWDGTPWAENGVVTVEATNVTINADIDTEPLSGTLVLTGGTDANGHPYSQTIPLPSIVLIDNLAPLIQDFAVDIPSDQLQIKSGDVITFTGDILDPQDSPTLDFTISGTITDKVSLEQSDPFTIHAEPEFTGDSFTVSWTVPDTIAFGGVDGAVPDFSFLAASASITDVAGNGSDADLTQDIDNADPAAVLAALADGDAADAPPIASGPLAGRYYVEVELANDYVGTNGESLLTGGCNTSTWDLEGATVEGVYYSDGSDCQNGQAGPDDKRIITVFEDLDPDRSYELTYDNGSLLSDALQDGANNTLLQDAIDTITRIAPRNPVFSTLERYDTDADDGSFEQVTVYGDPGANDRIVHLNRGGVAGANGTTAPHVTVGAASNVYEVHVRDGAGNTLYTVAAPEVDEDDQTTIDLPVIDDIASCDSGTGTGVVVGDNCHLTRLVTFYNPFAESGSQFSIEPLQLTIVLDQVVPEITGSSYDGSDAVDVGYNEILAGGRNNNQDWATVQVNPDADQQQDPFLYRPVNSVDNGSDAATRVLSGLMLDDRVGLYGVSFLYNGDDLDLYEDLAGNRTLEDVIVQS</sequence>
<dbReference type="EMBL" id="CP031165">
    <property type="protein sequence ID" value="AXV05239.1"/>
    <property type="molecule type" value="Genomic_DNA"/>
</dbReference>
<dbReference type="Proteomes" id="UP000264006">
    <property type="component" value="Chromosome"/>
</dbReference>